<keyword evidence="3" id="KW-1185">Reference proteome</keyword>
<dbReference type="Proteomes" id="UP000324233">
    <property type="component" value="Chromosome"/>
</dbReference>
<dbReference type="AlphaFoldDB" id="A0A5B9WDA7"/>
<evidence type="ECO:0000256" key="1">
    <source>
        <dbReference type="SAM" id="MobiDB-lite"/>
    </source>
</evidence>
<evidence type="ECO:0000313" key="2">
    <source>
        <dbReference type="EMBL" id="QEH37860.1"/>
    </source>
</evidence>
<feature type="region of interest" description="Disordered" evidence="1">
    <location>
        <begin position="1"/>
        <end position="38"/>
    </location>
</feature>
<reference evidence="2 3" key="1">
    <citation type="submission" date="2019-08" db="EMBL/GenBank/DDBJ databases">
        <title>Deep-cultivation of Planctomycetes and their phenomic and genomic characterization uncovers novel biology.</title>
        <authorList>
            <person name="Wiegand S."/>
            <person name="Jogler M."/>
            <person name="Boedeker C."/>
            <person name="Pinto D."/>
            <person name="Vollmers J."/>
            <person name="Rivas-Marin E."/>
            <person name="Kohn T."/>
            <person name="Peeters S.H."/>
            <person name="Heuer A."/>
            <person name="Rast P."/>
            <person name="Oberbeckmann S."/>
            <person name="Bunk B."/>
            <person name="Jeske O."/>
            <person name="Meyerdierks A."/>
            <person name="Storesund J.E."/>
            <person name="Kallscheuer N."/>
            <person name="Luecker S."/>
            <person name="Lage O.M."/>
            <person name="Pohl T."/>
            <person name="Merkel B.J."/>
            <person name="Hornburger P."/>
            <person name="Mueller R.-W."/>
            <person name="Bruemmer F."/>
            <person name="Labrenz M."/>
            <person name="Spormann A.M."/>
            <person name="Op den Camp H."/>
            <person name="Overmann J."/>
            <person name="Amann R."/>
            <person name="Jetten M.S.M."/>
            <person name="Mascher T."/>
            <person name="Medema M.H."/>
            <person name="Devos D.P."/>
            <person name="Kaster A.-K."/>
            <person name="Ovreas L."/>
            <person name="Rohde M."/>
            <person name="Galperin M.Y."/>
            <person name="Jogler C."/>
        </authorList>
    </citation>
    <scope>NUCLEOTIDE SEQUENCE [LARGE SCALE GENOMIC DNA]</scope>
    <source>
        <strain evidence="2 3">OJF2</strain>
    </source>
</reference>
<feature type="compositionally biased region" description="Polar residues" evidence="1">
    <location>
        <begin position="8"/>
        <end position="27"/>
    </location>
</feature>
<dbReference type="KEGG" id="agv:OJF2_64520"/>
<protein>
    <submittedName>
        <fullName evidence="2">Uncharacterized protein</fullName>
    </submittedName>
</protein>
<gene>
    <name evidence="2" type="ORF">OJF2_64520</name>
</gene>
<name>A0A5B9WDA7_9BACT</name>
<dbReference type="EMBL" id="CP042997">
    <property type="protein sequence ID" value="QEH37860.1"/>
    <property type="molecule type" value="Genomic_DNA"/>
</dbReference>
<evidence type="ECO:0000313" key="3">
    <source>
        <dbReference type="Proteomes" id="UP000324233"/>
    </source>
</evidence>
<organism evidence="2 3">
    <name type="scientific">Aquisphaera giovannonii</name>
    <dbReference type="NCBI Taxonomy" id="406548"/>
    <lineage>
        <taxon>Bacteria</taxon>
        <taxon>Pseudomonadati</taxon>
        <taxon>Planctomycetota</taxon>
        <taxon>Planctomycetia</taxon>
        <taxon>Isosphaerales</taxon>
        <taxon>Isosphaeraceae</taxon>
        <taxon>Aquisphaera</taxon>
    </lineage>
</organism>
<sequence length="81" mass="8352">MSHFSALNGDSQPSDGRATDISTTHRLGSSPPDASRIPVDAEGEALPCRGGRGLVPRLVIRLLGAEAAMLVGPRAACVDDD</sequence>
<proteinExistence type="predicted"/>
<accession>A0A5B9WDA7</accession>